<keyword evidence="1" id="KW-0472">Membrane</keyword>
<feature type="signal peptide" evidence="2">
    <location>
        <begin position="1"/>
        <end position="19"/>
    </location>
</feature>
<evidence type="ECO:0000256" key="2">
    <source>
        <dbReference type="SAM" id="SignalP"/>
    </source>
</evidence>
<protein>
    <recommendedName>
        <fullName evidence="5">Serpentine receptor class gamma</fullName>
    </recommendedName>
</protein>
<proteinExistence type="predicted"/>
<gene>
    <name evidence="3" type="ORF">CYNAS_LOCUS8713</name>
</gene>
<accession>A0AA36GRA2</accession>
<evidence type="ECO:0008006" key="5">
    <source>
        <dbReference type="Google" id="ProtNLM"/>
    </source>
</evidence>
<evidence type="ECO:0000313" key="4">
    <source>
        <dbReference type="Proteomes" id="UP001176961"/>
    </source>
</evidence>
<feature type="transmembrane region" description="Helical" evidence="1">
    <location>
        <begin position="122"/>
        <end position="146"/>
    </location>
</feature>
<keyword evidence="1" id="KW-0812">Transmembrane</keyword>
<name>A0AA36GRA2_CYLNA</name>
<dbReference type="Proteomes" id="UP001176961">
    <property type="component" value="Unassembled WGS sequence"/>
</dbReference>
<reference evidence="3" key="1">
    <citation type="submission" date="2023-07" db="EMBL/GenBank/DDBJ databases">
        <authorList>
            <consortium name="CYATHOMIX"/>
        </authorList>
    </citation>
    <scope>NUCLEOTIDE SEQUENCE</scope>
    <source>
        <strain evidence="3">N/A</strain>
    </source>
</reference>
<dbReference type="EMBL" id="CATQJL010000223">
    <property type="protein sequence ID" value="CAJ0596730.1"/>
    <property type="molecule type" value="Genomic_DNA"/>
</dbReference>
<comment type="caution">
    <text evidence="3">The sequence shown here is derived from an EMBL/GenBank/DDBJ whole genome shotgun (WGS) entry which is preliminary data.</text>
</comment>
<organism evidence="3 4">
    <name type="scientific">Cylicocyclus nassatus</name>
    <name type="common">Nematode worm</name>
    <dbReference type="NCBI Taxonomy" id="53992"/>
    <lineage>
        <taxon>Eukaryota</taxon>
        <taxon>Metazoa</taxon>
        <taxon>Ecdysozoa</taxon>
        <taxon>Nematoda</taxon>
        <taxon>Chromadorea</taxon>
        <taxon>Rhabditida</taxon>
        <taxon>Rhabditina</taxon>
        <taxon>Rhabditomorpha</taxon>
        <taxon>Strongyloidea</taxon>
        <taxon>Strongylidae</taxon>
        <taxon>Cylicocyclus</taxon>
    </lineage>
</organism>
<feature type="transmembrane region" description="Helical" evidence="1">
    <location>
        <begin position="152"/>
        <end position="177"/>
    </location>
</feature>
<feature type="transmembrane region" description="Helical" evidence="1">
    <location>
        <begin position="83"/>
        <end position="101"/>
    </location>
</feature>
<keyword evidence="2" id="KW-0732">Signal</keyword>
<keyword evidence="1" id="KW-1133">Transmembrane helix</keyword>
<feature type="chain" id="PRO_5041302897" description="Serpentine receptor class gamma" evidence="2">
    <location>
        <begin position="20"/>
        <end position="207"/>
    </location>
</feature>
<evidence type="ECO:0000256" key="1">
    <source>
        <dbReference type="SAM" id="Phobius"/>
    </source>
</evidence>
<evidence type="ECO:0000313" key="3">
    <source>
        <dbReference type="EMBL" id="CAJ0596730.1"/>
    </source>
</evidence>
<dbReference type="AlphaFoldDB" id="A0AA36GRA2"/>
<feature type="transmembrane region" description="Helical" evidence="1">
    <location>
        <begin position="29"/>
        <end position="52"/>
    </location>
</feature>
<sequence length="207" mass="23562">MAILLIFVLALNRFCVLIAERMERVLFTGWEYVILPSASFIVAVGMTAMVILSCDVDRIYVEWLGFVDSVGNAQLYAISGRCFLIFPVLSLVLHIVIYSWMRKKHSSSRISSVVDGAEKQMCLQVTLLALSELLFIASFAILNVFLTQKSDFYFVISLYNILSTTPELLIPTFVLFGTKKMLHFFYRSSNKRAVLKVRFRKKGTDTT</sequence>
<keyword evidence="4" id="KW-1185">Reference proteome</keyword>